<dbReference type="InterPro" id="IPR007497">
    <property type="entry name" value="SIMPL/DUF541"/>
</dbReference>
<dbReference type="KEGG" id="orz:FNH13_14385"/>
<organism evidence="2 3">
    <name type="scientific">Ornithinimicrobium ciconiae</name>
    <dbReference type="NCBI Taxonomy" id="2594265"/>
    <lineage>
        <taxon>Bacteria</taxon>
        <taxon>Bacillati</taxon>
        <taxon>Actinomycetota</taxon>
        <taxon>Actinomycetes</taxon>
        <taxon>Micrococcales</taxon>
        <taxon>Ornithinimicrobiaceae</taxon>
        <taxon>Ornithinimicrobium</taxon>
    </lineage>
</organism>
<dbReference type="Pfam" id="PF04402">
    <property type="entry name" value="SIMPL"/>
    <property type="match status" value="1"/>
</dbReference>
<dbReference type="RefSeq" id="WP_143784057.1">
    <property type="nucleotide sequence ID" value="NZ_CP041616.1"/>
</dbReference>
<dbReference type="Proteomes" id="UP000315395">
    <property type="component" value="Chromosome"/>
</dbReference>
<dbReference type="GO" id="GO:0006974">
    <property type="term" value="P:DNA damage response"/>
    <property type="evidence" value="ECO:0007669"/>
    <property type="project" value="TreeGrafter"/>
</dbReference>
<dbReference type="PANTHER" id="PTHR34387">
    <property type="entry name" value="SLR1258 PROTEIN"/>
    <property type="match status" value="1"/>
</dbReference>
<dbReference type="OrthoDB" id="4843193at2"/>
<evidence type="ECO:0000313" key="2">
    <source>
        <dbReference type="EMBL" id="QDO89370.1"/>
    </source>
</evidence>
<dbReference type="PANTHER" id="PTHR34387:SF1">
    <property type="entry name" value="PERIPLASMIC IMMUNOGENIC PROTEIN"/>
    <property type="match status" value="1"/>
</dbReference>
<sequence>MTKPTAQPTDSIEVTGHGQAVGSPDLVVLDLRLQAEEDSAAAALSAVAEATRAVLERTAEHRDEGVPGPRTQGLSLHTRHDREGRTVVGYSASQQLRLTLRGTELAGQVVTTVSEAAGDALGIDGLSMSVSDPADLQTRAREAAFADARERAEQFAALAGRGLGTVRSVVDAPSSHGPMPKMARAAAFSADAAMPIEGGEHAVSASVTVTWELS</sequence>
<evidence type="ECO:0000256" key="1">
    <source>
        <dbReference type="SAM" id="MobiDB-lite"/>
    </source>
</evidence>
<dbReference type="Gene3D" id="3.30.110.170">
    <property type="entry name" value="Protein of unknown function (DUF541), domain 1"/>
    <property type="match status" value="1"/>
</dbReference>
<protein>
    <submittedName>
        <fullName evidence="2">DUF541 domain-containing protein</fullName>
    </submittedName>
</protein>
<dbReference type="Gene3D" id="3.30.70.2970">
    <property type="entry name" value="Protein of unknown function (DUF541), domain 2"/>
    <property type="match status" value="1"/>
</dbReference>
<reference evidence="2 3" key="1">
    <citation type="submission" date="2019-07" db="EMBL/GenBank/DDBJ databases">
        <title>complete genome sequencing of Ornithinimicrobium sp. H23M54.</title>
        <authorList>
            <person name="Bae J.-W."/>
            <person name="Lee S.-Y."/>
        </authorList>
    </citation>
    <scope>NUCLEOTIDE SEQUENCE [LARGE SCALE GENOMIC DNA]</scope>
    <source>
        <strain evidence="2 3">H23M54</strain>
    </source>
</reference>
<proteinExistence type="predicted"/>
<accession>A0A516GDD8</accession>
<dbReference type="AlphaFoldDB" id="A0A516GDD8"/>
<gene>
    <name evidence="2" type="ORF">FNH13_14385</name>
</gene>
<feature type="region of interest" description="Disordered" evidence="1">
    <location>
        <begin position="58"/>
        <end position="81"/>
    </location>
</feature>
<name>A0A516GDD8_9MICO</name>
<dbReference type="EMBL" id="CP041616">
    <property type="protein sequence ID" value="QDO89370.1"/>
    <property type="molecule type" value="Genomic_DNA"/>
</dbReference>
<dbReference type="InterPro" id="IPR052022">
    <property type="entry name" value="26kDa_periplasmic_antigen"/>
</dbReference>
<evidence type="ECO:0000313" key="3">
    <source>
        <dbReference type="Proteomes" id="UP000315395"/>
    </source>
</evidence>
<keyword evidence="3" id="KW-1185">Reference proteome</keyword>